<keyword evidence="9 11" id="KW-0472">Membrane</keyword>
<keyword evidence="5 11" id="KW-0812">Transmembrane</keyword>
<dbReference type="GO" id="GO:0030139">
    <property type="term" value="C:endocytic vesicle"/>
    <property type="evidence" value="ECO:0007669"/>
    <property type="project" value="TreeGrafter"/>
</dbReference>
<dbReference type="KEGG" id="nlo:107219565"/>
<keyword evidence="3" id="KW-0813">Transport</keyword>
<dbReference type="GO" id="GO:0016324">
    <property type="term" value="C:apical plasma membrane"/>
    <property type="evidence" value="ECO:0007669"/>
    <property type="project" value="TreeGrafter"/>
</dbReference>
<keyword evidence="8 11" id="KW-1133">Transmembrane helix</keyword>
<comment type="subcellular location">
    <subcellularLocation>
        <location evidence="1">Cell membrane</location>
        <topology evidence="1">Single-pass type I membrane protein</topology>
    </subcellularLocation>
</comment>
<dbReference type="AlphaFoldDB" id="A0A6J0BEK2"/>
<feature type="chain" id="PRO_5047279747" description="Protein amnionless" evidence="12">
    <location>
        <begin position="23"/>
        <end position="765"/>
    </location>
</feature>
<evidence type="ECO:0000256" key="6">
    <source>
        <dbReference type="ARBA" id="ARBA00022729"/>
    </source>
</evidence>
<keyword evidence="6 12" id="KW-0732">Signal</keyword>
<feature type="signal peptide" evidence="12">
    <location>
        <begin position="1"/>
        <end position="22"/>
    </location>
</feature>
<evidence type="ECO:0000256" key="12">
    <source>
        <dbReference type="SAM" id="SignalP"/>
    </source>
</evidence>
<accession>A0A6J0BEK2</accession>
<keyword evidence="7" id="KW-0653">Protein transport</keyword>
<evidence type="ECO:0000256" key="9">
    <source>
        <dbReference type="ARBA" id="ARBA00023136"/>
    </source>
</evidence>
<dbReference type="PANTHER" id="PTHR14995">
    <property type="entry name" value="AMNIONLESS"/>
    <property type="match status" value="1"/>
</dbReference>
<protein>
    <recommendedName>
        <fullName evidence="2">Protein amnionless</fullName>
    </recommendedName>
</protein>
<gene>
    <name evidence="14" type="primary">LOC107219565</name>
</gene>
<feature type="region of interest" description="Disordered" evidence="10">
    <location>
        <begin position="236"/>
        <end position="261"/>
    </location>
</feature>
<dbReference type="Pfam" id="PF14828">
    <property type="entry name" value="Amnionless"/>
    <property type="match status" value="1"/>
</dbReference>
<evidence type="ECO:0000313" key="13">
    <source>
        <dbReference type="Proteomes" id="UP000829291"/>
    </source>
</evidence>
<evidence type="ECO:0000313" key="14">
    <source>
        <dbReference type="RefSeq" id="XP_015513309.2"/>
    </source>
</evidence>
<evidence type="ECO:0000256" key="8">
    <source>
        <dbReference type="ARBA" id="ARBA00022989"/>
    </source>
</evidence>
<evidence type="ECO:0000256" key="7">
    <source>
        <dbReference type="ARBA" id="ARBA00022927"/>
    </source>
</evidence>
<feature type="region of interest" description="Disordered" evidence="10">
    <location>
        <begin position="28"/>
        <end position="52"/>
    </location>
</feature>
<sequence>MRSVALALACSCVLAVVGPSWTMEEAASSMPLQPSSGSMALDSDLDSEGLQSGPEKRVYSYVSEYKRLPIYNFGLGKRWSTSGVVPEDKRARLYSFGLGKRARPYSFGLGKRGESYGNQVRMEDDYEEELREPLDEFLQDKRSRLYSFGLGKRTAGAEERGDFGQRFNFGLGKRPSEAEFGRRYKFGLGKRRFGGDEEADQRQIALASQLLQSHYFSNLLSPREAYIVSHGIGRDDARRPRRKARRPSVGSRTRMNNAAATSNERCKIRKWRFPGGLSYLPVLLLVVILPPRSSGIEITWRPDLDWTTKSNWVNDFVPENGSRVVFPVEMRLSVGLPARNVVLDVAGLQLPRDGGVALPKAGRLTISESDSSAKTAEWKTEGPLLWADPNNWSSKRSLAAIPHLERLPCQDDVVVLPAPDRVFSVRMPNAEGVKVKGVRLSGDLGTMPSWDWRDAKFRSEFAAGPASVEYSGLRSCTNCPCQPERTGREMLEEVCEVVKSSCETICDTPIRIEGHCCDFCGGRVQVTDKTSLNLLKKMADQGLSGYGSSLSWYVRSTWDSRGEILIAGKDGKYSFSQIDDAMLALANVLKEQGIEIVDTETTGFALTMSKTATILLPIFGTLVVVVLVFLVIFPYFGYPLLEIVEDSWSAMRVHFSENRDEGMASGSGTKPRLHIRPFRFARFQNTPDSNVELATAAGDIVAEDEDEYAEEESGIGSRFANPLYRSGKKQTAASPNVQSFAALRRTQDAEDLLPADDEVDLTLDP</sequence>
<feature type="region of interest" description="Disordered" evidence="10">
    <location>
        <begin position="711"/>
        <end position="736"/>
    </location>
</feature>
<dbReference type="Proteomes" id="UP000829291">
    <property type="component" value="Chromosome 6"/>
</dbReference>
<dbReference type="InterPro" id="IPR026112">
    <property type="entry name" value="AMN"/>
</dbReference>
<feature type="transmembrane region" description="Helical" evidence="11">
    <location>
        <begin position="614"/>
        <end position="636"/>
    </location>
</feature>
<reference evidence="14" key="1">
    <citation type="submission" date="2025-08" db="UniProtKB">
        <authorList>
            <consortium name="RefSeq"/>
        </authorList>
    </citation>
    <scope>IDENTIFICATION</scope>
    <source>
        <tissue evidence="14">Thorax and Abdomen</tissue>
    </source>
</reference>
<dbReference type="GO" id="GO:0015031">
    <property type="term" value="P:protein transport"/>
    <property type="evidence" value="ECO:0007669"/>
    <property type="project" value="UniProtKB-KW"/>
</dbReference>
<evidence type="ECO:0000256" key="1">
    <source>
        <dbReference type="ARBA" id="ARBA00004251"/>
    </source>
</evidence>
<keyword evidence="13" id="KW-1185">Reference proteome</keyword>
<name>A0A6J0BEK2_NEOLC</name>
<dbReference type="GO" id="GO:0006898">
    <property type="term" value="P:receptor-mediated endocytosis"/>
    <property type="evidence" value="ECO:0007669"/>
    <property type="project" value="TreeGrafter"/>
</dbReference>
<dbReference type="InParanoid" id="A0A6J0BEK2"/>
<dbReference type="PANTHER" id="PTHR14995:SF2">
    <property type="entry name" value="PROTEIN AMNIONLESS"/>
    <property type="match status" value="1"/>
</dbReference>
<evidence type="ECO:0000256" key="4">
    <source>
        <dbReference type="ARBA" id="ARBA00022475"/>
    </source>
</evidence>
<feature type="compositionally biased region" description="Polar residues" evidence="10">
    <location>
        <begin position="250"/>
        <end position="261"/>
    </location>
</feature>
<evidence type="ECO:0000256" key="3">
    <source>
        <dbReference type="ARBA" id="ARBA00022448"/>
    </source>
</evidence>
<keyword evidence="4" id="KW-1003">Cell membrane</keyword>
<organism evidence="14">
    <name type="scientific">Neodiprion lecontei</name>
    <name type="common">Redheaded pine sawfly</name>
    <dbReference type="NCBI Taxonomy" id="441921"/>
    <lineage>
        <taxon>Eukaryota</taxon>
        <taxon>Metazoa</taxon>
        <taxon>Ecdysozoa</taxon>
        <taxon>Arthropoda</taxon>
        <taxon>Hexapoda</taxon>
        <taxon>Insecta</taxon>
        <taxon>Pterygota</taxon>
        <taxon>Neoptera</taxon>
        <taxon>Endopterygota</taxon>
        <taxon>Hymenoptera</taxon>
        <taxon>Tenthredinoidea</taxon>
        <taxon>Diprionidae</taxon>
        <taxon>Diprioninae</taxon>
        <taxon>Neodiprion</taxon>
    </lineage>
</organism>
<evidence type="ECO:0000256" key="11">
    <source>
        <dbReference type="SAM" id="Phobius"/>
    </source>
</evidence>
<evidence type="ECO:0000256" key="10">
    <source>
        <dbReference type="SAM" id="MobiDB-lite"/>
    </source>
</evidence>
<dbReference type="OrthoDB" id="10067964at2759"/>
<evidence type="ECO:0000256" key="5">
    <source>
        <dbReference type="ARBA" id="ARBA00022692"/>
    </source>
</evidence>
<evidence type="ECO:0000256" key="2">
    <source>
        <dbReference type="ARBA" id="ARBA00021200"/>
    </source>
</evidence>
<proteinExistence type="predicted"/>
<dbReference type="GeneID" id="107219565"/>
<dbReference type="RefSeq" id="XP_015513309.2">
    <property type="nucleotide sequence ID" value="XM_015657823.2"/>
</dbReference>